<feature type="signal peptide" evidence="1">
    <location>
        <begin position="1"/>
        <end position="28"/>
    </location>
</feature>
<dbReference type="Proteomes" id="UP001373714">
    <property type="component" value="Unassembled WGS sequence"/>
</dbReference>
<organism evidence="2 3">
    <name type="scientific">Orbilia blumenaviensis</name>
    <dbReference type="NCBI Taxonomy" id="1796055"/>
    <lineage>
        <taxon>Eukaryota</taxon>
        <taxon>Fungi</taxon>
        <taxon>Dikarya</taxon>
        <taxon>Ascomycota</taxon>
        <taxon>Pezizomycotina</taxon>
        <taxon>Orbiliomycetes</taxon>
        <taxon>Orbiliales</taxon>
        <taxon>Orbiliaceae</taxon>
        <taxon>Orbilia</taxon>
    </lineage>
</organism>
<accession>A0AAV9UJE9</accession>
<evidence type="ECO:0000313" key="2">
    <source>
        <dbReference type="EMBL" id="KAK6342130.1"/>
    </source>
</evidence>
<name>A0AAV9UJE9_9PEZI</name>
<dbReference type="EMBL" id="JAVHNS010000010">
    <property type="protein sequence ID" value="KAK6342130.1"/>
    <property type="molecule type" value="Genomic_DNA"/>
</dbReference>
<proteinExistence type="predicted"/>
<gene>
    <name evidence="2" type="ORF">TWF730_001608</name>
</gene>
<keyword evidence="1" id="KW-0732">Signal</keyword>
<evidence type="ECO:0000313" key="3">
    <source>
        <dbReference type="Proteomes" id="UP001373714"/>
    </source>
</evidence>
<comment type="caution">
    <text evidence="2">The sequence shown here is derived from an EMBL/GenBank/DDBJ whole genome shotgun (WGS) entry which is preliminary data.</text>
</comment>
<protein>
    <submittedName>
        <fullName evidence="2">Uncharacterized protein</fullName>
    </submittedName>
</protein>
<feature type="chain" id="PRO_5043799203" evidence="1">
    <location>
        <begin position="29"/>
        <end position="138"/>
    </location>
</feature>
<sequence length="138" mass="15046">MLGGRSGMARDVGIFVFLFAMLRPRARGKLYIVGRSDADLNIYIYIFAGRKSRGTVSSIDSGMRAQRKSLSSPARVEISILIASDGRANVGHVGACWGIMARVQSFYQGLADLASSDPHLLAAHKEARKHRPQEVPAF</sequence>
<reference evidence="2 3" key="1">
    <citation type="submission" date="2019-10" db="EMBL/GenBank/DDBJ databases">
        <authorList>
            <person name="Palmer J.M."/>
        </authorList>
    </citation>
    <scope>NUCLEOTIDE SEQUENCE [LARGE SCALE GENOMIC DNA]</scope>
    <source>
        <strain evidence="2 3">TWF730</strain>
    </source>
</reference>
<evidence type="ECO:0000256" key="1">
    <source>
        <dbReference type="SAM" id="SignalP"/>
    </source>
</evidence>
<keyword evidence="3" id="KW-1185">Reference proteome</keyword>
<dbReference type="AlphaFoldDB" id="A0AAV9UJE9"/>